<keyword evidence="17" id="KW-1185">Reference proteome</keyword>
<dbReference type="GO" id="GO:0016887">
    <property type="term" value="F:ATP hydrolysis activity"/>
    <property type="evidence" value="ECO:0007669"/>
    <property type="project" value="InterPro"/>
</dbReference>
<feature type="transmembrane region" description="Helical" evidence="13">
    <location>
        <begin position="113"/>
        <end position="136"/>
    </location>
</feature>
<sequence length="633" mass="66554">MISRQAGGRSRWTVGAVVPLVLIGWFAFLAIAGPAIWGATAERTDPLHAGLGMSLDHPMGTDDLGRDVLARTLVAIRRSLVLAVLSTVIGGCVGVALGLVAGMADRIGRIVGALITTLIAFPALLLAIFFAVLFGIGTTGSVLAVGAAFAPGFARLSQTLSASVSTREYVQAARMLGKSPVSIVLRHVLPNIGEPLILYTTIHIGTAILSLSGLSFLGLGVQPPSYDWGRMLSEGLTRVYVSPGSALAPAIAIVLAGITFNLAGEQLSDVLGGREAAARTVTAEAAELVPGAEDVDHDQPSVLQVRGLRVVYGGRDRVATPVRDVSFSVTQGQTVAIVGESGSGKSMATSAVARLVEQPGSVAARELRLAESDLLGPDAERVLGQNLAMIFQDPGEALNPAIKIGTHLIEPAVVHRKESRATARAKALEVLRSVAIPDPERRYGQHQHELSGGMKQRICIAIALMGEPRLLIADEPTTALDVTVQRQILRLIAQAGEQTGASILFISHDIAVVSEISDRIVVMYAGFVVEDAPTPDLLSAPAHPYTAMLMAASPDMTADLDQPLPTLDGTMPRADEDLPGCYFANRCPRADETCRTSRPPLTTAGDTDRRVACWHPLTAGDALISNTREQVAS</sequence>
<dbReference type="PROSITE" id="PS50893">
    <property type="entry name" value="ABC_TRANSPORTER_2"/>
    <property type="match status" value="1"/>
</dbReference>
<dbReference type="GO" id="GO:0005886">
    <property type="term" value="C:plasma membrane"/>
    <property type="evidence" value="ECO:0007669"/>
    <property type="project" value="UniProtKB-SubCell"/>
</dbReference>
<comment type="subcellular location">
    <subcellularLocation>
        <location evidence="13">Cell membrane</location>
        <topology evidence="13">Multi-pass membrane protein</topology>
    </subcellularLocation>
    <subcellularLocation>
        <location evidence="2">Cell membrane</location>
        <topology evidence="2">Peripheral membrane protein</topology>
    </subcellularLocation>
    <subcellularLocation>
        <location evidence="1">Membrane</location>
        <topology evidence="1">Multi-pass membrane protein</topology>
    </subcellularLocation>
</comment>
<evidence type="ECO:0000259" key="15">
    <source>
        <dbReference type="PROSITE" id="PS50928"/>
    </source>
</evidence>
<dbReference type="PROSITE" id="PS00211">
    <property type="entry name" value="ABC_TRANSPORTER_1"/>
    <property type="match status" value="1"/>
</dbReference>
<feature type="transmembrane region" description="Helical" evidence="13">
    <location>
        <begin position="80"/>
        <end position="101"/>
    </location>
</feature>
<keyword evidence="11 13" id="KW-1133">Transmembrane helix</keyword>
<dbReference type="OrthoDB" id="5357528at2"/>
<evidence type="ECO:0000256" key="12">
    <source>
        <dbReference type="ARBA" id="ARBA00023136"/>
    </source>
</evidence>
<dbReference type="NCBIfam" id="TIGR01727">
    <property type="entry name" value="oligo_HPY"/>
    <property type="match status" value="1"/>
</dbReference>
<dbReference type="Gene3D" id="1.10.3720.10">
    <property type="entry name" value="MetI-like"/>
    <property type="match status" value="1"/>
</dbReference>
<accession>A0A1H1T9B5</accession>
<evidence type="ECO:0000256" key="10">
    <source>
        <dbReference type="ARBA" id="ARBA00022967"/>
    </source>
</evidence>
<dbReference type="GO" id="GO:0055085">
    <property type="term" value="P:transmembrane transport"/>
    <property type="evidence" value="ECO:0007669"/>
    <property type="project" value="InterPro"/>
</dbReference>
<feature type="domain" description="ABC transmembrane type-1" evidence="15">
    <location>
        <begin position="76"/>
        <end position="264"/>
    </location>
</feature>
<dbReference type="Pfam" id="PF00005">
    <property type="entry name" value="ABC_tran"/>
    <property type="match status" value="1"/>
</dbReference>
<evidence type="ECO:0000256" key="6">
    <source>
        <dbReference type="ARBA" id="ARBA00022519"/>
    </source>
</evidence>
<name>A0A1H1T9B5_9ACTN</name>
<keyword evidence="12 13" id="KW-0472">Membrane</keyword>
<dbReference type="PROSITE" id="PS50928">
    <property type="entry name" value="ABC_TM1"/>
    <property type="match status" value="1"/>
</dbReference>
<dbReference type="SUPFAM" id="SSF161098">
    <property type="entry name" value="MetI-like"/>
    <property type="match status" value="1"/>
</dbReference>
<feature type="transmembrane region" description="Helical" evidence="13">
    <location>
        <begin position="196"/>
        <end position="219"/>
    </location>
</feature>
<evidence type="ECO:0000256" key="1">
    <source>
        <dbReference type="ARBA" id="ARBA00004141"/>
    </source>
</evidence>
<dbReference type="InterPro" id="IPR050388">
    <property type="entry name" value="ABC_Ni/Peptide_Import"/>
</dbReference>
<feature type="domain" description="ABC transporter" evidence="14">
    <location>
        <begin position="305"/>
        <end position="550"/>
    </location>
</feature>
<dbReference type="InterPro" id="IPR013563">
    <property type="entry name" value="Oligopep_ABC_C"/>
</dbReference>
<dbReference type="GO" id="GO:0005524">
    <property type="term" value="F:ATP binding"/>
    <property type="evidence" value="ECO:0007669"/>
    <property type="project" value="UniProtKB-KW"/>
</dbReference>
<evidence type="ECO:0000256" key="5">
    <source>
        <dbReference type="ARBA" id="ARBA00022475"/>
    </source>
</evidence>
<dbReference type="CDD" id="cd06261">
    <property type="entry name" value="TM_PBP2"/>
    <property type="match status" value="1"/>
</dbReference>
<evidence type="ECO:0000256" key="11">
    <source>
        <dbReference type="ARBA" id="ARBA00022989"/>
    </source>
</evidence>
<evidence type="ECO:0000256" key="8">
    <source>
        <dbReference type="ARBA" id="ARBA00022741"/>
    </source>
</evidence>
<feature type="transmembrane region" description="Helical" evidence="13">
    <location>
        <begin position="12"/>
        <end position="37"/>
    </location>
</feature>
<dbReference type="GO" id="GO:0015833">
    <property type="term" value="P:peptide transport"/>
    <property type="evidence" value="ECO:0007669"/>
    <property type="project" value="InterPro"/>
</dbReference>
<dbReference type="STRING" id="630515.SAMN04489812_2287"/>
<evidence type="ECO:0000256" key="9">
    <source>
        <dbReference type="ARBA" id="ARBA00022840"/>
    </source>
</evidence>
<keyword evidence="5" id="KW-1003">Cell membrane</keyword>
<feature type="transmembrane region" description="Helical" evidence="13">
    <location>
        <begin position="239"/>
        <end position="260"/>
    </location>
</feature>
<proteinExistence type="inferred from homology"/>
<dbReference type="InterPro" id="IPR035906">
    <property type="entry name" value="MetI-like_sf"/>
</dbReference>
<keyword evidence="8" id="KW-0547">Nucleotide-binding</keyword>
<comment type="similarity">
    <text evidence="13">Belongs to the binding-protein-dependent transport system permease family.</text>
</comment>
<organism evidence="16 17">
    <name type="scientific">Microlunatus soli</name>
    <dbReference type="NCBI Taxonomy" id="630515"/>
    <lineage>
        <taxon>Bacteria</taxon>
        <taxon>Bacillati</taxon>
        <taxon>Actinomycetota</taxon>
        <taxon>Actinomycetes</taxon>
        <taxon>Propionibacteriales</taxon>
        <taxon>Propionibacteriaceae</taxon>
        <taxon>Microlunatus</taxon>
    </lineage>
</organism>
<dbReference type="Proteomes" id="UP000199103">
    <property type="component" value="Chromosome I"/>
</dbReference>
<evidence type="ECO:0000256" key="3">
    <source>
        <dbReference type="ARBA" id="ARBA00005417"/>
    </source>
</evidence>
<dbReference type="Gene3D" id="3.40.50.300">
    <property type="entry name" value="P-loop containing nucleotide triphosphate hydrolases"/>
    <property type="match status" value="1"/>
</dbReference>
<evidence type="ECO:0000259" key="14">
    <source>
        <dbReference type="PROSITE" id="PS50893"/>
    </source>
</evidence>
<keyword evidence="7 13" id="KW-0812">Transmembrane</keyword>
<dbReference type="InterPro" id="IPR003439">
    <property type="entry name" value="ABC_transporter-like_ATP-bd"/>
</dbReference>
<comment type="similarity">
    <text evidence="3">Belongs to the ABC transporter superfamily.</text>
</comment>
<reference evidence="16 17" key="1">
    <citation type="submission" date="2016-10" db="EMBL/GenBank/DDBJ databases">
        <authorList>
            <person name="de Groot N.N."/>
        </authorList>
    </citation>
    <scope>NUCLEOTIDE SEQUENCE [LARGE SCALE GENOMIC DNA]</scope>
    <source>
        <strain evidence="16 17">DSM 21800</strain>
    </source>
</reference>
<dbReference type="EMBL" id="LT629772">
    <property type="protein sequence ID" value="SDS56199.1"/>
    <property type="molecule type" value="Genomic_DNA"/>
</dbReference>
<evidence type="ECO:0000256" key="13">
    <source>
        <dbReference type="RuleBase" id="RU363032"/>
    </source>
</evidence>
<dbReference type="Pfam" id="PF08352">
    <property type="entry name" value="oligo_HPY"/>
    <property type="match status" value="1"/>
</dbReference>
<dbReference type="FunFam" id="3.40.50.300:FF:000016">
    <property type="entry name" value="Oligopeptide ABC transporter ATP-binding component"/>
    <property type="match status" value="1"/>
</dbReference>
<keyword evidence="6" id="KW-0997">Cell inner membrane</keyword>
<dbReference type="SUPFAM" id="SSF52540">
    <property type="entry name" value="P-loop containing nucleoside triphosphate hydrolases"/>
    <property type="match status" value="1"/>
</dbReference>
<dbReference type="PANTHER" id="PTHR43297">
    <property type="entry name" value="OLIGOPEPTIDE TRANSPORT ATP-BINDING PROTEIN APPD"/>
    <property type="match status" value="1"/>
</dbReference>
<evidence type="ECO:0000256" key="4">
    <source>
        <dbReference type="ARBA" id="ARBA00022448"/>
    </source>
</evidence>
<dbReference type="RefSeq" id="WP_091524602.1">
    <property type="nucleotide sequence ID" value="NZ_LT629772.1"/>
</dbReference>
<dbReference type="SMART" id="SM00382">
    <property type="entry name" value="AAA"/>
    <property type="match status" value="1"/>
</dbReference>
<evidence type="ECO:0000256" key="2">
    <source>
        <dbReference type="ARBA" id="ARBA00004202"/>
    </source>
</evidence>
<keyword evidence="4 13" id="KW-0813">Transport</keyword>
<evidence type="ECO:0000313" key="16">
    <source>
        <dbReference type="EMBL" id="SDS56199.1"/>
    </source>
</evidence>
<dbReference type="InterPro" id="IPR017871">
    <property type="entry name" value="ABC_transporter-like_CS"/>
</dbReference>
<keyword evidence="9 16" id="KW-0067">ATP-binding</keyword>
<dbReference type="PANTHER" id="PTHR43297:SF14">
    <property type="entry name" value="ATPASE AAA-TYPE CORE DOMAIN-CONTAINING PROTEIN"/>
    <property type="match status" value="1"/>
</dbReference>
<dbReference type="AlphaFoldDB" id="A0A1H1T9B5"/>
<keyword evidence="10" id="KW-1278">Translocase</keyword>
<dbReference type="CDD" id="cd03257">
    <property type="entry name" value="ABC_NikE_OppD_transporters"/>
    <property type="match status" value="1"/>
</dbReference>
<evidence type="ECO:0000313" key="17">
    <source>
        <dbReference type="Proteomes" id="UP000199103"/>
    </source>
</evidence>
<dbReference type="InterPro" id="IPR027417">
    <property type="entry name" value="P-loop_NTPase"/>
</dbReference>
<dbReference type="InterPro" id="IPR003593">
    <property type="entry name" value="AAA+_ATPase"/>
</dbReference>
<protein>
    <submittedName>
        <fullName evidence="16">Oligopeptide/dipeptide ABC transporter, ATP-binding protein, C-terminal domain-containing protein</fullName>
    </submittedName>
</protein>
<dbReference type="InterPro" id="IPR000515">
    <property type="entry name" value="MetI-like"/>
</dbReference>
<dbReference type="Pfam" id="PF00528">
    <property type="entry name" value="BPD_transp_1"/>
    <property type="match status" value="1"/>
</dbReference>
<gene>
    <name evidence="16" type="ORF">SAMN04489812_2287</name>
</gene>
<evidence type="ECO:0000256" key="7">
    <source>
        <dbReference type="ARBA" id="ARBA00022692"/>
    </source>
</evidence>